<dbReference type="OrthoDB" id="25934at10239"/>
<dbReference type="GeneID" id="14181816"/>
<dbReference type="EMBL" id="JX556418">
    <property type="protein sequence ID" value="AFV81317.1"/>
    <property type="molecule type" value="Genomic_DNA"/>
</dbReference>
<dbReference type="InterPro" id="IPR057463">
    <property type="entry name" value="Acb3"/>
</dbReference>
<dbReference type="RefSeq" id="YP_007111931.1">
    <property type="nucleotide sequence ID" value="NC_019713.1"/>
</dbReference>
<dbReference type="Pfam" id="PF25187">
    <property type="entry name" value="Acb3"/>
    <property type="match status" value="1"/>
</dbReference>
<reference evidence="1 2" key="1">
    <citation type="journal article" date="2012" name="J. Virol.">
        <title>Genome Sequence of Temperate Vibrio parahaemolyticus Bacteriophage vB_VpaS_MAR10.</title>
        <authorList>
            <person name="Alanis Villa A."/>
            <person name="Kropinski A.M."/>
            <person name="Abbasifar R."/>
            <person name="Abbasifar A."/>
            <person name="Griffiths M.W."/>
        </authorList>
    </citation>
    <scope>NUCLEOTIDE SEQUENCE [LARGE SCALE GENOMIC DNA]</scope>
</reference>
<organism evidence="1 2">
    <name type="scientific">Vibrio phage vB_VpaS_MAR10</name>
    <dbReference type="NCBI Taxonomy" id="1229755"/>
    <lineage>
        <taxon>Viruses</taxon>
        <taxon>Duplodnaviria</taxon>
        <taxon>Heunggongvirae</taxon>
        <taxon>Uroviricota</taxon>
        <taxon>Caudoviricetes</taxon>
        <taxon>Mardecavirus</taxon>
        <taxon>Mardecavirus MAR10</taxon>
    </lineage>
</organism>
<dbReference type="KEGG" id="vg:14181816"/>
<protein>
    <submittedName>
        <fullName evidence="1">Uncharacterized protein</fullName>
    </submittedName>
</protein>
<evidence type="ECO:0000313" key="1">
    <source>
        <dbReference type="EMBL" id="AFV81317.1"/>
    </source>
</evidence>
<gene>
    <name evidence="1" type="ORF">MAR10_083</name>
</gene>
<proteinExistence type="predicted"/>
<evidence type="ECO:0000313" key="2">
    <source>
        <dbReference type="Proteomes" id="UP000009398"/>
    </source>
</evidence>
<sequence length="229" mass="27797">MKERYSHELKRWHKWLGIWRINKDSVDTKWGYFAPRWALELKWNKGGYFDNRCSLDIGLVWGMFHIDLPIRIKDMKVSCEWDTFGFYLFERDLVWRWGKVYKSWSLPFVSWVFDFHQVMHKDGHWIDGDRAWRNEDVEKHVFDYTYVLECGEVQHRKATCYRERRQWHRKWLPLLKQCGVDINVSFDGEVGEGTGSWKGGTVGCGWEMIPGESIEQCLRRMEKERKFTR</sequence>
<accession>K7RFQ2</accession>
<dbReference type="Proteomes" id="UP000009398">
    <property type="component" value="Segment"/>
</dbReference>
<name>K7RFQ2_9CAUD</name>
<keyword evidence="2" id="KW-1185">Reference proteome</keyword>